<gene>
    <name evidence="5" type="ORF">ACFQ16_13510</name>
</gene>
<dbReference type="Proteomes" id="UP001597018">
    <property type="component" value="Unassembled WGS sequence"/>
</dbReference>
<dbReference type="SMART" id="SM00345">
    <property type="entry name" value="HTH_GNTR"/>
    <property type="match status" value="1"/>
</dbReference>
<reference evidence="6" key="1">
    <citation type="journal article" date="2019" name="Int. J. Syst. Evol. Microbiol.">
        <title>The Global Catalogue of Microorganisms (GCM) 10K type strain sequencing project: providing services to taxonomists for standard genome sequencing and annotation.</title>
        <authorList>
            <consortium name="The Broad Institute Genomics Platform"/>
            <consortium name="The Broad Institute Genome Sequencing Center for Infectious Disease"/>
            <person name="Wu L."/>
            <person name="Ma J."/>
        </authorList>
    </citation>
    <scope>NUCLEOTIDE SEQUENCE [LARGE SCALE GENOMIC DNA]</scope>
    <source>
        <strain evidence="6">CCUG 56401</strain>
    </source>
</reference>
<keyword evidence="2" id="KW-0238">DNA-binding</keyword>
<dbReference type="Gene3D" id="1.10.10.10">
    <property type="entry name" value="Winged helix-like DNA-binding domain superfamily/Winged helix DNA-binding domain"/>
    <property type="match status" value="1"/>
</dbReference>
<proteinExistence type="predicted"/>
<keyword evidence="3" id="KW-0804">Transcription</keyword>
<evidence type="ECO:0000256" key="1">
    <source>
        <dbReference type="ARBA" id="ARBA00023015"/>
    </source>
</evidence>
<evidence type="ECO:0000256" key="3">
    <source>
        <dbReference type="ARBA" id="ARBA00023163"/>
    </source>
</evidence>
<dbReference type="InterPro" id="IPR036390">
    <property type="entry name" value="WH_DNA-bd_sf"/>
</dbReference>
<organism evidence="5 6">
    <name type="scientific">Saccharopolyspora rosea</name>
    <dbReference type="NCBI Taxonomy" id="524884"/>
    <lineage>
        <taxon>Bacteria</taxon>
        <taxon>Bacillati</taxon>
        <taxon>Actinomycetota</taxon>
        <taxon>Actinomycetes</taxon>
        <taxon>Pseudonocardiales</taxon>
        <taxon>Pseudonocardiaceae</taxon>
        <taxon>Saccharopolyspora</taxon>
    </lineage>
</organism>
<comment type="caution">
    <text evidence="5">The sequence shown here is derived from an EMBL/GenBank/DDBJ whole genome shotgun (WGS) entry which is preliminary data.</text>
</comment>
<dbReference type="InterPro" id="IPR036388">
    <property type="entry name" value="WH-like_DNA-bd_sf"/>
</dbReference>
<dbReference type="InterPro" id="IPR008920">
    <property type="entry name" value="TF_FadR/GntR_C"/>
</dbReference>
<dbReference type="InterPro" id="IPR011711">
    <property type="entry name" value="GntR_C"/>
</dbReference>
<keyword evidence="6" id="KW-1185">Reference proteome</keyword>
<name>A0ABW3FSP7_9PSEU</name>
<accession>A0ABW3FSP7</accession>
<feature type="domain" description="HTH gntR-type" evidence="4">
    <location>
        <begin position="22"/>
        <end position="89"/>
    </location>
</feature>
<dbReference type="Gene3D" id="1.20.120.530">
    <property type="entry name" value="GntR ligand-binding domain-like"/>
    <property type="match status" value="1"/>
</dbReference>
<evidence type="ECO:0000256" key="2">
    <source>
        <dbReference type="ARBA" id="ARBA00023125"/>
    </source>
</evidence>
<evidence type="ECO:0000313" key="6">
    <source>
        <dbReference type="Proteomes" id="UP001597018"/>
    </source>
</evidence>
<dbReference type="InterPro" id="IPR000524">
    <property type="entry name" value="Tscrpt_reg_HTH_GntR"/>
</dbReference>
<dbReference type="Pfam" id="PF00392">
    <property type="entry name" value="GntR"/>
    <property type="match status" value="1"/>
</dbReference>
<dbReference type="PROSITE" id="PS50949">
    <property type="entry name" value="HTH_GNTR"/>
    <property type="match status" value="1"/>
</dbReference>
<dbReference type="Pfam" id="PF07729">
    <property type="entry name" value="FCD"/>
    <property type="match status" value="1"/>
</dbReference>
<keyword evidence="1" id="KW-0805">Transcription regulation</keyword>
<dbReference type="PANTHER" id="PTHR43537:SF5">
    <property type="entry name" value="UXU OPERON TRANSCRIPTIONAL REGULATOR"/>
    <property type="match status" value="1"/>
</dbReference>
<sequence>MTGSVEHSPSATVRAPGIQAPPSLVDLATSTLRRMLITGDPRCGDRIVENRLTRELGISRPPLREALRVLEHDGLVRQLPRRGVIVTPLTLHDIYEICTLRTEFQRLAVHLGVPATHPARLDRCHRALHRLHTATDLAGHLEATFEFHLALVGLSGHHRLEAAYRCLQLQHMLAAALIRQPHVDHETLRTDTERHRQLLTTIEHGHPDHVLAELDRHTDRTFLHGIETKVD</sequence>
<dbReference type="CDD" id="cd07377">
    <property type="entry name" value="WHTH_GntR"/>
    <property type="match status" value="1"/>
</dbReference>
<evidence type="ECO:0000313" key="5">
    <source>
        <dbReference type="EMBL" id="MFD0920767.1"/>
    </source>
</evidence>
<evidence type="ECO:0000259" key="4">
    <source>
        <dbReference type="PROSITE" id="PS50949"/>
    </source>
</evidence>
<protein>
    <submittedName>
        <fullName evidence="5">GntR family transcriptional regulator</fullName>
    </submittedName>
</protein>
<dbReference type="PANTHER" id="PTHR43537">
    <property type="entry name" value="TRANSCRIPTIONAL REGULATOR, GNTR FAMILY"/>
    <property type="match status" value="1"/>
</dbReference>
<dbReference type="SUPFAM" id="SSF48008">
    <property type="entry name" value="GntR ligand-binding domain-like"/>
    <property type="match status" value="1"/>
</dbReference>
<dbReference type="SUPFAM" id="SSF46785">
    <property type="entry name" value="Winged helix' DNA-binding domain"/>
    <property type="match status" value="1"/>
</dbReference>
<dbReference type="EMBL" id="JBHTIW010000008">
    <property type="protein sequence ID" value="MFD0920767.1"/>
    <property type="molecule type" value="Genomic_DNA"/>
</dbReference>
<dbReference type="RefSeq" id="WP_263253921.1">
    <property type="nucleotide sequence ID" value="NZ_BAABLT010000006.1"/>
</dbReference>